<dbReference type="OrthoDB" id="9111327at2"/>
<keyword evidence="1" id="KW-1133">Transmembrane helix</keyword>
<reference evidence="2 3" key="1">
    <citation type="submission" date="2019-02" db="EMBL/GenBank/DDBJ databases">
        <authorList>
            <person name="Li S.-H."/>
        </authorList>
    </citation>
    <scope>NUCLEOTIDE SEQUENCE [LARGE SCALE GENOMIC DNA]</scope>
    <source>
        <strain evidence="2 3">IMCC14385</strain>
    </source>
</reference>
<sequence length="296" mass="33100">MDQQTCRNCKTPVDGEYCSHCGQREGHADKRFLDLAGEIVGDVFDVDSRLWRTLTSLLFRPGKLTAEFIAGRRARYIPPLRLYLIFSFVVFLVMAMDASNALVTGEDAEAAGEGGITVALDPNELRDAFDEEAEGGEPMVNIGIADEGSPQWMQDLQSRLEGNTETVVENPNAFVEDMVSYLPQMMFILLPLFALLIWLAYLFSPFHYLQHLVFALHYHCFVYLLYMLDKLQGFAGLDISGWLALWLVAYLPLALRRSYDSGFRGAVGKSLFIYVAYGILLVQAFTGVALIALALL</sequence>
<dbReference type="AlphaFoldDB" id="A0A5P9NP21"/>
<accession>A0A5P9NP21</accession>
<evidence type="ECO:0000313" key="3">
    <source>
        <dbReference type="Proteomes" id="UP000326287"/>
    </source>
</evidence>
<evidence type="ECO:0000313" key="2">
    <source>
        <dbReference type="EMBL" id="QFU77246.1"/>
    </source>
</evidence>
<keyword evidence="3" id="KW-1185">Reference proteome</keyword>
<protein>
    <submittedName>
        <fullName evidence="2">DUF3667 domain-containing protein</fullName>
    </submittedName>
</protein>
<dbReference type="Pfam" id="PF12412">
    <property type="entry name" value="DUF3667"/>
    <property type="match status" value="1"/>
</dbReference>
<organism evidence="2 3">
    <name type="scientific">Halioglobus maricola</name>
    <dbReference type="NCBI Taxonomy" id="2601894"/>
    <lineage>
        <taxon>Bacteria</taxon>
        <taxon>Pseudomonadati</taxon>
        <taxon>Pseudomonadota</taxon>
        <taxon>Gammaproteobacteria</taxon>
        <taxon>Cellvibrionales</taxon>
        <taxon>Halieaceae</taxon>
        <taxon>Halioglobus</taxon>
    </lineage>
</organism>
<evidence type="ECO:0000256" key="1">
    <source>
        <dbReference type="SAM" id="Phobius"/>
    </source>
</evidence>
<feature type="transmembrane region" description="Helical" evidence="1">
    <location>
        <begin position="239"/>
        <end position="259"/>
    </location>
</feature>
<dbReference type="Proteomes" id="UP000326287">
    <property type="component" value="Chromosome"/>
</dbReference>
<gene>
    <name evidence="2" type="ORF">EY643_17150</name>
</gene>
<feature type="transmembrane region" description="Helical" evidence="1">
    <location>
        <begin position="208"/>
        <end position="227"/>
    </location>
</feature>
<proteinExistence type="predicted"/>
<keyword evidence="1" id="KW-0472">Membrane</keyword>
<feature type="transmembrane region" description="Helical" evidence="1">
    <location>
        <begin position="181"/>
        <end position="201"/>
    </location>
</feature>
<keyword evidence="1" id="KW-0812">Transmembrane</keyword>
<name>A0A5P9NP21_9GAMM</name>
<dbReference type="InterPro" id="IPR022134">
    <property type="entry name" value="DUF3667"/>
</dbReference>
<dbReference type="KEGG" id="halc:EY643_17150"/>
<feature type="transmembrane region" description="Helical" evidence="1">
    <location>
        <begin position="271"/>
        <end position="295"/>
    </location>
</feature>
<feature type="transmembrane region" description="Helical" evidence="1">
    <location>
        <begin position="82"/>
        <end position="103"/>
    </location>
</feature>
<dbReference type="EMBL" id="CP036422">
    <property type="protein sequence ID" value="QFU77246.1"/>
    <property type="molecule type" value="Genomic_DNA"/>
</dbReference>